<evidence type="ECO:0000256" key="5">
    <source>
        <dbReference type="ARBA" id="ARBA00022679"/>
    </source>
</evidence>
<feature type="region of interest" description="Disordered" evidence="15">
    <location>
        <begin position="163"/>
        <end position="208"/>
    </location>
</feature>
<evidence type="ECO:0000256" key="13">
    <source>
        <dbReference type="ARBA" id="ARBA00023136"/>
    </source>
</evidence>
<keyword evidence="11" id="KW-0862">Zinc</keyword>
<evidence type="ECO:0000256" key="2">
    <source>
        <dbReference type="ARBA" id="ARBA00004127"/>
    </source>
</evidence>
<comment type="subcellular location">
    <subcellularLocation>
        <location evidence="2">Endomembrane system</location>
        <topology evidence="2">Multi-pass membrane protein</topology>
    </subcellularLocation>
</comment>
<accession>A0A8J2S758</accession>
<dbReference type="InterPro" id="IPR001841">
    <property type="entry name" value="Znf_RING"/>
</dbReference>
<dbReference type="Pfam" id="PF13639">
    <property type="entry name" value="zf-RING_2"/>
    <property type="match status" value="1"/>
</dbReference>
<dbReference type="GO" id="GO:0008270">
    <property type="term" value="F:zinc ion binding"/>
    <property type="evidence" value="ECO:0007669"/>
    <property type="project" value="UniProtKB-KW"/>
</dbReference>
<keyword evidence="13 16" id="KW-0472">Membrane</keyword>
<comment type="catalytic activity">
    <reaction evidence="1">
        <text>S-ubiquitinyl-[E2 ubiquitin-conjugating enzyme]-L-cysteine + [acceptor protein]-L-lysine = [E2 ubiquitin-conjugating enzyme]-L-cysteine + N(6)-ubiquitinyl-[acceptor protein]-L-lysine.</text>
        <dbReference type="EC" id="2.3.2.27"/>
    </reaction>
</comment>
<feature type="compositionally biased region" description="Basic residues" evidence="15">
    <location>
        <begin position="198"/>
        <end position="208"/>
    </location>
</feature>
<comment type="caution">
    <text evidence="18">The sequence shown here is derived from an EMBL/GenBank/DDBJ whole genome shotgun (WGS) entry which is preliminary data.</text>
</comment>
<evidence type="ECO:0000256" key="10">
    <source>
        <dbReference type="ARBA" id="ARBA00022786"/>
    </source>
</evidence>
<evidence type="ECO:0000256" key="6">
    <source>
        <dbReference type="ARBA" id="ARBA00022692"/>
    </source>
</evidence>
<dbReference type="EC" id="2.3.2.27" evidence="4"/>
<evidence type="ECO:0000313" key="19">
    <source>
        <dbReference type="Proteomes" id="UP000789595"/>
    </source>
</evidence>
<gene>
    <name evidence="18" type="ORF">PECAL_1P32040</name>
</gene>
<protein>
    <recommendedName>
        <fullName evidence="4">RING-type E3 ubiquitin transferase</fullName>
        <ecNumber evidence="4">2.3.2.27</ecNumber>
    </recommendedName>
</protein>
<name>A0A8J2S758_9STRA</name>
<keyword evidence="7" id="KW-0479">Metal-binding</keyword>
<feature type="compositionally biased region" description="Basic and acidic residues" evidence="15">
    <location>
        <begin position="173"/>
        <end position="183"/>
    </location>
</feature>
<evidence type="ECO:0000256" key="3">
    <source>
        <dbReference type="ARBA" id="ARBA00004906"/>
    </source>
</evidence>
<feature type="transmembrane region" description="Helical" evidence="16">
    <location>
        <begin position="442"/>
        <end position="463"/>
    </location>
</feature>
<dbReference type="AlphaFoldDB" id="A0A8J2S758"/>
<feature type="compositionally biased region" description="Acidic residues" evidence="15">
    <location>
        <begin position="184"/>
        <end position="194"/>
    </location>
</feature>
<dbReference type="PANTHER" id="PTHR22763:SF162">
    <property type="entry name" value="TRANSMEMBRANE E3 UBIQUITIN-PROTEIN LIGASE 1"/>
    <property type="match status" value="1"/>
</dbReference>
<evidence type="ECO:0000256" key="16">
    <source>
        <dbReference type="SAM" id="Phobius"/>
    </source>
</evidence>
<dbReference type="Gene3D" id="3.30.40.10">
    <property type="entry name" value="Zinc/RING finger domain, C3HC4 (zinc finger)"/>
    <property type="match status" value="1"/>
</dbReference>
<dbReference type="InterPro" id="IPR050731">
    <property type="entry name" value="HRD1_E3_ubiq-ligases"/>
</dbReference>
<dbReference type="OrthoDB" id="9984778at2759"/>
<dbReference type="InterPro" id="IPR021319">
    <property type="entry name" value="DUF2921"/>
</dbReference>
<evidence type="ECO:0000256" key="14">
    <source>
        <dbReference type="PROSITE-ProRule" id="PRU00175"/>
    </source>
</evidence>
<keyword evidence="10" id="KW-0833">Ubl conjugation pathway</keyword>
<reference evidence="18" key="1">
    <citation type="submission" date="2021-11" db="EMBL/GenBank/DDBJ databases">
        <authorList>
            <consortium name="Genoscope - CEA"/>
            <person name="William W."/>
        </authorList>
    </citation>
    <scope>NUCLEOTIDE SEQUENCE</scope>
</reference>
<evidence type="ECO:0000256" key="8">
    <source>
        <dbReference type="ARBA" id="ARBA00022729"/>
    </source>
</evidence>
<dbReference type="InterPro" id="IPR013083">
    <property type="entry name" value="Znf_RING/FYVE/PHD"/>
</dbReference>
<feature type="transmembrane region" description="Helical" evidence="16">
    <location>
        <begin position="399"/>
        <end position="418"/>
    </location>
</feature>
<keyword evidence="9 14" id="KW-0863">Zinc-finger</keyword>
<dbReference type="PANTHER" id="PTHR22763">
    <property type="entry name" value="RING ZINC FINGER PROTEIN"/>
    <property type="match status" value="1"/>
</dbReference>
<evidence type="ECO:0000256" key="1">
    <source>
        <dbReference type="ARBA" id="ARBA00000900"/>
    </source>
</evidence>
<dbReference type="PROSITE" id="PS50089">
    <property type="entry name" value="ZF_RING_2"/>
    <property type="match status" value="1"/>
</dbReference>
<feature type="transmembrane region" description="Helical" evidence="16">
    <location>
        <begin position="469"/>
        <end position="489"/>
    </location>
</feature>
<dbReference type="SUPFAM" id="SSF57850">
    <property type="entry name" value="RING/U-box"/>
    <property type="match status" value="1"/>
</dbReference>
<evidence type="ECO:0000256" key="9">
    <source>
        <dbReference type="ARBA" id="ARBA00022771"/>
    </source>
</evidence>
<dbReference type="InterPro" id="IPR011016">
    <property type="entry name" value="Znf_RING-CH"/>
</dbReference>
<feature type="transmembrane region" description="Helical" evidence="16">
    <location>
        <begin position="510"/>
        <end position="530"/>
    </location>
</feature>
<dbReference type="SMART" id="SM00744">
    <property type="entry name" value="RINGv"/>
    <property type="match status" value="1"/>
</dbReference>
<keyword evidence="12 16" id="KW-1133">Transmembrane helix</keyword>
<evidence type="ECO:0000256" key="12">
    <source>
        <dbReference type="ARBA" id="ARBA00022989"/>
    </source>
</evidence>
<dbReference type="Proteomes" id="UP000789595">
    <property type="component" value="Unassembled WGS sequence"/>
</dbReference>
<dbReference type="EMBL" id="CAKKNE010000001">
    <property type="protein sequence ID" value="CAH0366698.1"/>
    <property type="molecule type" value="Genomic_DNA"/>
</dbReference>
<proteinExistence type="predicted"/>
<comment type="pathway">
    <text evidence="3">Protein modification; protein ubiquitination.</text>
</comment>
<keyword evidence="6 16" id="KW-0812">Transmembrane</keyword>
<evidence type="ECO:0000256" key="15">
    <source>
        <dbReference type="SAM" id="MobiDB-lite"/>
    </source>
</evidence>
<dbReference type="SMART" id="SM00184">
    <property type="entry name" value="RING"/>
    <property type="match status" value="1"/>
</dbReference>
<evidence type="ECO:0000313" key="18">
    <source>
        <dbReference type="EMBL" id="CAH0366698.1"/>
    </source>
</evidence>
<dbReference type="GO" id="GO:0012505">
    <property type="term" value="C:endomembrane system"/>
    <property type="evidence" value="ECO:0007669"/>
    <property type="project" value="UniProtKB-SubCell"/>
</dbReference>
<evidence type="ECO:0000259" key="17">
    <source>
        <dbReference type="PROSITE" id="PS50089"/>
    </source>
</evidence>
<dbReference type="GO" id="GO:0043161">
    <property type="term" value="P:proteasome-mediated ubiquitin-dependent protein catabolic process"/>
    <property type="evidence" value="ECO:0007669"/>
    <property type="project" value="TreeGrafter"/>
</dbReference>
<evidence type="ECO:0000256" key="11">
    <source>
        <dbReference type="ARBA" id="ARBA00022833"/>
    </source>
</evidence>
<keyword evidence="8" id="KW-0732">Signal</keyword>
<organism evidence="18 19">
    <name type="scientific">Pelagomonas calceolata</name>
    <dbReference type="NCBI Taxonomy" id="35677"/>
    <lineage>
        <taxon>Eukaryota</taxon>
        <taxon>Sar</taxon>
        <taxon>Stramenopiles</taxon>
        <taxon>Ochrophyta</taxon>
        <taxon>Pelagophyceae</taxon>
        <taxon>Pelagomonadales</taxon>
        <taxon>Pelagomonadaceae</taxon>
        <taxon>Pelagomonas</taxon>
    </lineage>
</organism>
<evidence type="ECO:0000256" key="4">
    <source>
        <dbReference type="ARBA" id="ARBA00012483"/>
    </source>
</evidence>
<sequence length="728" mass="81045">MLDGRDWDAREHEQIAQRQRAFQTGVFLCMMLLMMDVRDPRAVQEEALRRARAEAEEAALRRQAAPTWLDNEIVGEGSTQNVTGLYRGGWVYNTHNSSTGPGGHEGRAALQMDMFRVASIEKVSVVRAMVQLAAPPGAGRSGDVLASAFGVYFHGSRRVALLGNVGEPSDDGVDLRKRANATHDDDDDEAEEEDRPFLRRNRTHRPHNRLRRHYDAQTGRRLIARLANKHPFVRAHLASNSGSAAALSKTLTDVTSRRLGEKQRTRLSTRSLPDSLFEGGSYDLVVARLLGKKEDKDRPMDAAVTSTVVEDTEDRAKLRVDPSKTLKGYGQTLWKNGECALEIDLVASDDKKTRKSAPSKNAPYVTELIGSVRAPSCGFSLTVNASATRVDWRAAEDQASWYSSLMTFVCVWQIYALFKQLHFCRTQAVALRVSLVSLGMQALWDAVLCVANLLLCAAVPQLFSTFTTVAFLELIVFCVIEMRYLLLVWQAHDPQRNWDAAGWVQLRRELATVHAHFYVALAVVLLVLYASRDEPSLILLAASSYWVPQIIRNVKTNAREPVCDHYLYGMAVSRLLLPAYLLLVQDALPRVLMVPSPSAITPSQRLKVFLSLVVWQAIQVGLLKLQRIKGARCFVPDYLVPKPYDYQRDPAHILRAAGADGPECAICMGPVNAVTGEFMVTPCDHMFHEICLRQWMDLKMECPVCRAALPPTPNDDEEGVGEPADSAV</sequence>
<dbReference type="Pfam" id="PF11145">
    <property type="entry name" value="DUF2921"/>
    <property type="match status" value="1"/>
</dbReference>
<keyword evidence="5" id="KW-0808">Transferase</keyword>
<evidence type="ECO:0000256" key="7">
    <source>
        <dbReference type="ARBA" id="ARBA00022723"/>
    </source>
</evidence>
<keyword evidence="19" id="KW-1185">Reference proteome</keyword>
<dbReference type="GO" id="GO:0061630">
    <property type="term" value="F:ubiquitin protein ligase activity"/>
    <property type="evidence" value="ECO:0007669"/>
    <property type="project" value="UniProtKB-EC"/>
</dbReference>
<feature type="domain" description="RING-type" evidence="17">
    <location>
        <begin position="664"/>
        <end position="706"/>
    </location>
</feature>